<feature type="domain" description="Citrate transporter-like" evidence="7">
    <location>
        <begin position="26"/>
        <end position="191"/>
    </location>
</feature>
<dbReference type="EMBL" id="OC903687">
    <property type="protein sequence ID" value="CAD7649791.1"/>
    <property type="molecule type" value="Genomic_DNA"/>
</dbReference>
<sequence length="194" mass="21987">MALENLLHQHLYDTKPSEDDYLAILEDLQNKYKIRNKPLLIKSGIVMALVITLFFMQSIPNLDLSLGWIAILGAILLLILADFDELESVISRVEWSTLIFFAALFVVMEALAELKFLWWIGKLTQDLINSVHEDNRLIVAILVFLWVSALASSLIDNIPFTTVMVKIIEDLSENNEFHVPLTPLIYALAFGACL</sequence>
<evidence type="ECO:0000256" key="6">
    <source>
        <dbReference type="SAM" id="Phobius"/>
    </source>
</evidence>
<evidence type="ECO:0000256" key="2">
    <source>
        <dbReference type="ARBA" id="ARBA00022448"/>
    </source>
</evidence>
<dbReference type="Proteomes" id="UP000759131">
    <property type="component" value="Unassembled WGS sequence"/>
</dbReference>
<keyword evidence="5 6" id="KW-0472">Membrane</keyword>
<feature type="non-terminal residue" evidence="8">
    <location>
        <position position="194"/>
    </location>
</feature>
<dbReference type="InterPro" id="IPR051475">
    <property type="entry name" value="Diverse_Ion_Transporter"/>
</dbReference>
<dbReference type="PANTHER" id="PTHR43568:SF1">
    <property type="entry name" value="P PROTEIN"/>
    <property type="match status" value="1"/>
</dbReference>
<evidence type="ECO:0000313" key="8">
    <source>
        <dbReference type="EMBL" id="CAD7649791.1"/>
    </source>
</evidence>
<feature type="transmembrane region" description="Helical" evidence="6">
    <location>
        <begin position="39"/>
        <end position="59"/>
    </location>
</feature>
<evidence type="ECO:0000256" key="4">
    <source>
        <dbReference type="ARBA" id="ARBA00022989"/>
    </source>
</evidence>
<organism evidence="8">
    <name type="scientific">Medioppia subpectinata</name>
    <dbReference type="NCBI Taxonomy" id="1979941"/>
    <lineage>
        <taxon>Eukaryota</taxon>
        <taxon>Metazoa</taxon>
        <taxon>Ecdysozoa</taxon>
        <taxon>Arthropoda</taxon>
        <taxon>Chelicerata</taxon>
        <taxon>Arachnida</taxon>
        <taxon>Acari</taxon>
        <taxon>Acariformes</taxon>
        <taxon>Sarcoptiformes</taxon>
        <taxon>Oribatida</taxon>
        <taxon>Brachypylina</taxon>
        <taxon>Oppioidea</taxon>
        <taxon>Oppiidae</taxon>
        <taxon>Medioppia</taxon>
    </lineage>
</organism>
<accession>A0A7R9LZV7</accession>
<feature type="transmembrane region" description="Helical" evidence="6">
    <location>
        <begin position="137"/>
        <end position="155"/>
    </location>
</feature>
<dbReference type="GO" id="GO:0055085">
    <property type="term" value="P:transmembrane transport"/>
    <property type="evidence" value="ECO:0007669"/>
    <property type="project" value="InterPro"/>
</dbReference>
<keyword evidence="9" id="KW-1185">Reference proteome</keyword>
<evidence type="ECO:0000256" key="1">
    <source>
        <dbReference type="ARBA" id="ARBA00004141"/>
    </source>
</evidence>
<dbReference type="InterPro" id="IPR004680">
    <property type="entry name" value="Cit_transptr-like_dom"/>
</dbReference>
<dbReference type="Pfam" id="PF03600">
    <property type="entry name" value="CitMHS"/>
    <property type="match status" value="1"/>
</dbReference>
<dbReference type="PANTHER" id="PTHR43568">
    <property type="entry name" value="P PROTEIN"/>
    <property type="match status" value="1"/>
</dbReference>
<dbReference type="OrthoDB" id="442352at2759"/>
<evidence type="ECO:0000256" key="5">
    <source>
        <dbReference type="ARBA" id="ARBA00023136"/>
    </source>
</evidence>
<comment type="subcellular location">
    <subcellularLocation>
        <location evidence="1">Membrane</location>
        <topology evidence="1">Multi-pass membrane protein</topology>
    </subcellularLocation>
</comment>
<feature type="transmembrane region" description="Helical" evidence="6">
    <location>
        <begin position="95"/>
        <end position="117"/>
    </location>
</feature>
<feature type="transmembrane region" description="Helical" evidence="6">
    <location>
        <begin position="65"/>
        <end position="83"/>
    </location>
</feature>
<keyword evidence="2" id="KW-0813">Transport</keyword>
<evidence type="ECO:0000256" key="3">
    <source>
        <dbReference type="ARBA" id="ARBA00022692"/>
    </source>
</evidence>
<keyword evidence="4 6" id="KW-1133">Transmembrane helix</keyword>
<protein>
    <recommendedName>
        <fullName evidence="7">Citrate transporter-like domain-containing protein</fullName>
    </recommendedName>
</protein>
<keyword evidence="3 6" id="KW-0812">Transmembrane</keyword>
<proteinExistence type="predicted"/>
<dbReference type="AlphaFoldDB" id="A0A7R9LZV7"/>
<evidence type="ECO:0000259" key="7">
    <source>
        <dbReference type="Pfam" id="PF03600"/>
    </source>
</evidence>
<dbReference type="GO" id="GO:0016020">
    <property type="term" value="C:membrane"/>
    <property type="evidence" value="ECO:0007669"/>
    <property type="project" value="UniProtKB-SubCell"/>
</dbReference>
<dbReference type="EMBL" id="CAJPIZ010049112">
    <property type="protein sequence ID" value="CAG2122611.1"/>
    <property type="molecule type" value="Genomic_DNA"/>
</dbReference>
<gene>
    <name evidence="8" type="ORF">OSB1V03_LOCUS22557</name>
</gene>
<reference evidence="8" key="1">
    <citation type="submission" date="2020-11" db="EMBL/GenBank/DDBJ databases">
        <authorList>
            <person name="Tran Van P."/>
        </authorList>
    </citation>
    <scope>NUCLEOTIDE SEQUENCE</scope>
</reference>
<evidence type="ECO:0000313" key="9">
    <source>
        <dbReference type="Proteomes" id="UP000759131"/>
    </source>
</evidence>
<name>A0A7R9LZV7_9ACAR</name>